<accession>A0A9W6ZDW1</accession>
<sequence>NGGKLMELYEVQLLVCLLIGLDILFSNVEFVMSYNVTSLSLVPLNLQVGVLRVVQSFTGFTLFFFMLELLVLMGTYRGEFFLHIGYLTDLGVVLVCAYGEVDGWGKEVRVLGFVRFWRVVRLVNSLLAGVRDEHADTKEVLKKSQLRAKEVALEKARATEGMKREVAARRRVEAMLRGYKDEVETLSEALKIAAVDVA</sequence>
<feature type="transmembrane region" description="Helical" evidence="7">
    <location>
        <begin position="80"/>
        <end position="99"/>
    </location>
</feature>
<evidence type="ECO:0000256" key="4">
    <source>
        <dbReference type="ARBA" id="ARBA00022882"/>
    </source>
</evidence>
<keyword evidence="6" id="KW-0407">Ion channel</keyword>
<dbReference type="GO" id="GO:0005886">
    <property type="term" value="C:plasma membrane"/>
    <property type="evidence" value="ECO:0007669"/>
    <property type="project" value="UniProtKB-SubCell"/>
</dbReference>
<dbReference type="OrthoDB" id="427456at2759"/>
<evidence type="ECO:0000256" key="1">
    <source>
        <dbReference type="ARBA" id="ARBA00004651"/>
    </source>
</evidence>
<feature type="transmembrane region" description="Helical" evidence="7">
    <location>
        <begin position="53"/>
        <end position="74"/>
    </location>
</feature>
<evidence type="ECO:0000313" key="8">
    <source>
        <dbReference type="EMBL" id="GMH49477.1"/>
    </source>
</evidence>
<dbReference type="GO" id="GO:0034702">
    <property type="term" value="C:monoatomic ion channel complex"/>
    <property type="evidence" value="ECO:0007669"/>
    <property type="project" value="UniProtKB-KW"/>
</dbReference>
<comment type="subcellular location">
    <subcellularLocation>
        <location evidence="1">Cell membrane</location>
        <topology evidence="1">Multi-pass membrane protein</topology>
    </subcellularLocation>
</comment>
<dbReference type="PANTHER" id="PTHR46480">
    <property type="entry name" value="F20B24.22"/>
    <property type="match status" value="1"/>
</dbReference>
<dbReference type="AlphaFoldDB" id="A0A9W6ZDW1"/>
<reference evidence="8" key="1">
    <citation type="submission" date="2022-07" db="EMBL/GenBank/DDBJ databases">
        <title>Genome analysis of Parmales, a sister group of diatoms, reveals the evolutionary specialization of diatoms from phago-mixotrophs to photoautotrophs.</title>
        <authorList>
            <person name="Ban H."/>
            <person name="Sato S."/>
            <person name="Yoshikawa S."/>
            <person name="Kazumasa Y."/>
            <person name="Nakamura Y."/>
            <person name="Ichinomiya M."/>
            <person name="Saitoh K."/>
            <person name="Sato N."/>
            <person name="Blanc-Mathieu R."/>
            <person name="Endo H."/>
            <person name="Kuwata A."/>
            <person name="Ogata H."/>
        </authorList>
    </citation>
    <scope>NUCLEOTIDE SEQUENCE</scope>
</reference>
<evidence type="ECO:0000256" key="6">
    <source>
        <dbReference type="ARBA" id="ARBA00023303"/>
    </source>
</evidence>
<comment type="caution">
    <text evidence="8">The sequence shown here is derived from an EMBL/GenBank/DDBJ whole genome shotgun (WGS) entry which is preliminary data.</text>
</comment>
<keyword evidence="7" id="KW-0812">Transmembrane</keyword>
<feature type="non-terminal residue" evidence="8">
    <location>
        <position position="198"/>
    </location>
</feature>
<keyword evidence="3" id="KW-1003">Cell membrane</keyword>
<dbReference type="GO" id="GO:0030171">
    <property type="term" value="F:voltage-gated proton channel activity"/>
    <property type="evidence" value="ECO:0007669"/>
    <property type="project" value="InterPro"/>
</dbReference>
<evidence type="ECO:0000256" key="3">
    <source>
        <dbReference type="ARBA" id="ARBA00022475"/>
    </source>
</evidence>
<dbReference type="EMBL" id="BRXZ01003191">
    <property type="protein sequence ID" value="GMH49477.1"/>
    <property type="molecule type" value="Genomic_DNA"/>
</dbReference>
<evidence type="ECO:0000256" key="2">
    <source>
        <dbReference type="ARBA" id="ARBA00022448"/>
    </source>
</evidence>
<feature type="transmembrane region" description="Helical" evidence="7">
    <location>
        <begin position="12"/>
        <end position="32"/>
    </location>
</feature>
<keyword evidence="7" id="KW-0472">Membrane</keyword>
<proteinExistence type="predicted"/>
<dbReference type="InterPro" id="IPR031846">
    <property type="entry name" value="Hvcn1"/>
</dbReference>
<keyword evidence="7" id="KW-1133">Transmembrane helix</keyword>
<evidence type="ECO:0000256" key="7">
    <source>
        <dbReference type="SAM" id="Phobius"/>
    </source>
</evidence>
<evidence type="ECO:0000313" key="9">
    <source>
        <dbReference type="Proteomes" id="UP001165082"/>
    </source>
</evidence>
<gene>
    <name evidence="8" type="ORF">TrRE_jg13495</name>
</gene>
<keyword evidence="5" id="KW-0406">Ion transport</keyword>
<organism evidence="8 9">
    <name type="scientific">Triparma retinervis</name>
    <dbReference type="NCBI Taxonomy" id="2557542"/>
    <lineage>
        <taxon>Eukaryota</taxon>
        <taxon>Sar</taxon>
        <taxon>Stramenopiles</taxon>
        <taxon>Ochrophyta</taxon>
        <taxon>Bolidophyceae</taxon>
        <taxon>Parmales</taxon>
        <taxon>Triparmaceae</taxon>
        <taxon>Triparma</taxon>
    </lineage>
</organism>
<keyword evidence="4" id="KW-0851">Voltage-gated channel</keyword>
<dbReference type="PANTHER" id="PTHR46480:SF1">
    <property type="entry name" value="VOLTAGE-GATED HYDROGEN CHANNEL 1"/>
    <property type="match status" value="1"/>
</dbReference>
<feature type="non-terminal residue" evidence="8">
    <location>
        <position position="1"/>
    </location>
</feature>
<dbReference type="Proteomes" id="UP001165082">
    <property type="component" value="Unassembled WGS sequence"/>
</dbReference>
<protein>
    <recommendedName>
        <fullName evidence="10">Hydrogen voltage-gated channel 1</fullName>
    </recommendedName>
</protein>
<evidence type="ECO:0000256" key="5">
    <source>
        <dbReference type="ARBA" id="ARBA00023065"/>
    </source>
</evidence>
<keyword evidence="9" id="KW-1185">Reference proteome</keyword>
<evidence type="ECO:0008006" key="10">
    <source>
        <dbReference type="Google" id="ProtNLM"/>
    </source>
</evidence>
<name>A0A9W6ZDW1_9STRA</name>
<keyword evidence="2" id="KW-0813">Transport</keyword>